<accession>A0A832DI42</accession>
<proteinExistence type="predicted"/>
<feature type="chain" id="PRO_5032698080" description="Outer membrane protein beta-barrel domain-containing protein" evidence="1">
    <location>
        <begin position="27"/>
        <end position="244"/>
    </location>
</feature>
<dbReference type="EMBL" id="DSVI01000003">
    <property type="protein sequence ID" value="HGT46484.1"/>
    <property type="molecule type" value="Genomic_DNA"/>
</dbReference>
<comment type="caution">
    <text evidence="2">The sequence shown here is derived from an EMBL/GenBank/DDBJ whole genome shotgun (WGS) entry which is preliminary data.</text>
</comment>
<keyword evidence="1" id="KW-0732">Signal</keyword>
<evidence type="ECO:0000313" key="2">
    <source>
        <dbReference type="EMBL" id="HGT46484.1"/>
    </source>
</evidence>
<dbReference type="AlphaFoldDB" id="A0A832DI42"/>
<sequence length="244" mass="27425">MKIVLMKNQYLKILFVVGFLSFSAFPQYQNTQFNICVSSVYVTSAELFLNPNSSDIFLRNQSFELKDIFSPAIEIRYKLSDAVVIGLSSEFDKKSQKGNFLTVLAGSQIIQLESEDGFIFIPVELSVYHILPFSTESFKFNMGGGLGFYYATHTRKFGDTEISNVETKPVVGIQVGAGMEYLLTENIGVRLQMKFRAPEIKVKSKYNNTNVNYKGNTITILQDTFDSKISVNGAVFMLGVSYSF</sequence>
<feature type="signal peptide" evidence="1">
    <location>
        <begin position="1"/>
        <end position="26"/>
    </location>
</feature>
<evidence type="ECO:0008006" key="3">
    <source>
        <dbReference type="Google" id="ProtNLM"/>
    </source>
</evidence>
<dbReference type="InterPro" id="IPR011250">
    <property type="entry name" value="OMP/PagP_B-barrel"/>
</dbReference>
<dbReference type="SUPFAM" id="SSF56925">
    <property type="entry name" value="OMPA-like"/>
    <property type="match status" value="1"/>
</dbReference>
<reference evidence="2" key="1">
    <citation type="journal article" date="2020" name="mSystems">
        <title>Genome- and Community-Level Interaction Insights into Carbon Utilization and Element Cycling Functions of Hydrothermarchaeota in Hydrothermal Sediment.</title>
        <authorList>
            <person name="Zhou Z."/>
            <person name="Liu Y."/>
            <person name="Xu W."/>
            <person name="Pan J."/>
            <person name="Luo Z.H."/>
            <person name="Li M."/>
        </authorList>
    </citation>
    <scope>NUCLEOTIDE SEQUENCE [LARGE SCALE GENOMIC DNA]</scope>
    <source>
        <strain evidence="2">SpSt-500</strain>
    </source>
</reference>
<protein>
    <recommendedName>
        <fullName evidence="3">Outer membrane protein beta-barrel domain-containing protein</fullName>
    </recommendedName>
</protein>
<organism evidence="2">
    <name type="scientific">Ignavibacterium album</name>
    <dbReference type="NCBI Taxonomy" id="591197"/>
    <lineage>
        <taxon>Bacteria</taxon>
        <taxon>Pseudomonadati</taxon>
        <taxon>Ignavibacteriota</taxon>
        <taxon>Ignavibacteria</taxon>
        <taxon>Ignavibacteriales</taxon>
        <taxon>Ignavibacteriaceae</taxon>
        <taxon>Ignavibacterium</taxon>
    </lineage>
</organism>
<name>A0A832DI42_9BACT</name>
<evidence type="ECO:0000256" key="1">
    <source>
        <dbReference type="SAM" id="SignalP"/>
    </source>
</evidence>
<dbReference type="Gene3D" id="2.40.160.20">
    <property type="match status" value="1"/>
</dbReference>
<gene>
    <name evidence="2" type="ORF">ENS56_00415</name>
</gene>